<feature type="region of interest" description="Disordered" evidence="4">
    <location>
        <begin position="889"/>
        <end position="923"/>
    </location>
</feature>
<dbReference type="Proteomes" id="UP001161247">
    <property type="component" value="Chromosome 1"/>
</dbReference>
<dbReference type="PANTHER" id="PTHR10742">
    <property type="entry name" value="FLAVIN MONOAMINE OXIDASE"/>
    <property type="match status" value="1"/>
</dbReference>
<keyword evidence="2" id="KW-0156">Chromatin regulator</keyword>
<dbReference type="GO" id="GO:0016491">
    <property type="term" value="F:oxidoreductase activity"/>
    <property type="evidence" value="ECO:0007669"/>
    <property type="project" value="UniProtKB-KW"/>
</dbReference>
<dbReference type="Gene3D" id="3.50.50.60">
    <property type="entry name" value="FAD/NAD(P)-binding domain"/>
    <property type="match status" value="1"/>
</dbReference>
<evidence type="ECO:0000256" key="3">
    <source>
        <dbReference type="ARBA" id="ARBA00023002"/>
    </source>
</evidence>
<feature type="region of interest" description="Disordered" evidence="4">
    <location>
        <begin position="1"/>
        <end position="20"/>
    </location>
</feature>
<dbReference type="InterPro" id="IPR007526">
    <property type="entry name" value="SWIRM"/>
</dbReference>
<feature type="compositionally biased region" description="Polar residues" evidence="4">
    <location>
        <begin position="83"/>
        <end position="94"/>
    </location>
</feature>
<evidence type="ECO:0000256" key="4">
    <source>
        <dbReference type="SAM" id="MobiDB-lite"/>
    </source>
</evidence>
<dbReference type="Pfam" id="PF01593">
    <property type="entry name" value="Amino_oxidase"/>
    <property type="match status" value="1"/>
</dbReference>
<dbReference type="SUPFAM" id="SSF51905">
    <property type="entry name" value="FAD/NAD(P)-binding domain"/>
    <property type="match status" value="1"/>
</dbReference>
<dbReference type="InterPro" id="IPR036188">
    <property type="entry name" value="FAD/NAD-bd_sf"/>
</dbReference>
<dbReference type="SUPFAM" id="SSF46689">
    <property type="entry name" value="Homeodomain-like"/>
    <property type="match status" value="1"/>
</dbReference>
<organism evidence="6 7">
    <name type="scientific">Oldenlandia corymbosa var. corymbosa</name>
    <dbReference type="NCBI Taxonomy" id="529605"/>
    <lineage>
        <taxon>Eukaryota</taxon>
        <taxon>Viridiplantae</taxon>
        <taxon>Streptophyta</taxon>
        <taxon>Embryophyta</taxon>
        <taxon>Tracheophyta</taxon>
        <taxon>Spermatophyta</taxon>
        <taxon>Magnoliopsida</taxon>
        <taxon>eudicotyledons</taxon>
        <taxon>Gunneridae</taxon>
        <taxon>Pentapetalae</taxon>
        <taxon>asterids</taxon>
        <taxon>lamiids</taxon>
        <taxon>Gentianales</taxon>
        <taxon>Rubiaceae</taxon>
        <taxon>Rubioideae</taxon>
        <taxon>Spermacoceae</taxon>
        <taxon>Hedyotis-Oldenlandia complex</taxon>
        <taxon>Oldenlandia</taxon>
    </lineage>
</organism>
<proteinExistence type="inferred from homology"/>
<dbReference type="Pfam" id="PF04433">
    <property type="entry name" value="SWIRM"/>
    <property type="match status" value="1"/>
</dbReference>
<dbReference type="Gene3D" id="3.90.660.10">
    <property type="match status" value="1"/>
</dbReference>
<feature type="region of interest" description="Disordered" evidence="4">
    <location>
        <begin position="25"/>
        <end position="94"/>
    </location>
</feature>
<sequence>MDFSGETSQQSNPYINVNDTNPLQFTIHLPTSTSNPNPSPSSSSSFSVQSSDLSYATTQTNSVPNPYFPLSIPRKRRRGRPRNTTSPLNQVYSNLPTFSNSNGDASSLASSSGQFLNSHPHMLNPNFKFSINGNSNSNSNSSISRITPQNANADVSDEIIVINKEATAEALIALTAGFPADSLTEEEIDAGVVSVVGGIEQVNYILIRNHIITKWRENVSRWVSKDMFSNVIPKHCSRLLETSYEYLVSRGYINFGVASAVKERIPAEPSKQRVIVIGAGLAGLAAARQLLAFGFRVTVLEGRKRAGGRVYTKKMEVGNRSAAADLGGSVLTGTLGNPLGILARQLSHTLHKIRDKCPLYRVDGQPVDADLDQKVEIAFNRLLDKASKLRQLMGEVSQDVSLGAALETFRQVYGDAVNKEELSLFNWHLANLEYANAGLLSQLSLAFWDQDDPYDMGGDHCFLAGGNGRLVQALAENIPILYEKTVQTIRYGSEGVQVVTSGGQVFDGDVALCTVPLGVLKNGSIKFIPELPQRKLDTIKRLGFGLLNKVAMLFPHVFWGTDLDTFGHLTDDNSSRGEFFLFYSYATVAGGALLIALVAGEAAHKFETMPPTDAVTHVLQILKGIYEPQGIEVPEPIQTVCTRWGADPFSLGSYSNVAVGASGDDYDILAESVGDGRLFFAGEATNRRYPATMHGALLSGFREAANIAQFTSARATRSKIEKNPSKNAHSCASLLADLFREPDLEFGSFSVIFGRRKADLKLKAILRVTFSGSGKRRHEGLRPDQPYSNKLLFQQLQSHFNQQQELHVYTLLSRQQALELREVRGGDEMRLHHLSEKLGVKLVGRKGLGPLADSVIASIKSERAKSGNSKLKSATLKQKMIRKAKILRKRNGNGPVNTPTEVKEDGTCNNSANPNRSLGSKLPGNVVGPNLSLDSGASVLASCNSSTSSTLVEVKVEGCPSLINPKVDNSATITFPSNLDMFSGFVDPMVSNLPPTSINGVSGMKNDDEIIPAPHSDVGPIFVGSIDESSTLNFEAAENLVNNFSNSMLGNIYEDNMFGFTPPSTSNSGSW</sequence>
<evidence type="ECO:0000256" key="2">
    <source>
        <dbReference type="ARBA" id="ARBA00022853"/>
    </source>
</evidence>
<gene>
    <name evidence="6" type="ORF">OLC1_LOCUS3154</name>
</gene>
<feature type="compositionally biased region" description="Polar residues" evidence="4">
    <location>
        <begin position="52"/>
        <end position="64"/>
    </location>
</feature>
<feature type="compositionally biased region" description="Low complexity" evidence="4">
    <location>
        <begin position="30"/>
        <end position="51"/>
    </location>
</feature>
<dbReference type="GO" id="GO:0006325">
    <property type="term" value="P:chromatin organization"/>
    <property type="evidence" value="ECO:0007669"/>
    <property type="project" value="UniProtKB-KW"/>
</dbReference>
<reference evidence="6" key="1">
    <citation type="submission" date="2023-03" db="EMBL/GenBank/DDBJ databases">
        <authorList>
            <person name="Julca I."/>
        </authorList>
    </citation>
    <scope>NUCLEOTIDE SEQUENCE</scope>
</reference>
<dbReference type="InterPro" id="IPR002937">
    <property type="entry name" value="Amino_oxidase"/>
</dbReference>
<dbReference type="SUPFAM" id="SSF54373">
    <property type="entry name" value="FAD-linked reductases, C-terminal domain"/>
    <property type="match status" value="1"/>
</dbReference>
<keyword evidence="3" id="KW-0560">Oxidoreductase</keyword>
<dbReference type="Gene3D" id="1.10.10.10">
    <property type="entry name" value="Winged helix-like DNA-binding domain superfamily/Winged helix DNA-binding domain"/>
    <property type="match status" value="1"/>
</dbReference>
<keyword evidence="7" id="KW-1185">Reference proteome</keyword>
<evidence type="ECO:0000256" key="1">
    <source>
        <dbReference type="ARBA" id="ARBA00005995"/>
    </source>
</evidence>
<evidence type="ECO:0000313" key="6">
    <source>
        <dbReference type="EMBL" id="CAI9091157.1"/>
    </source>
</evidence>
<dbReference type="InterPro" id="IPR009057">
    <property type="entry name" value="Homeodomain-like_sf"/>
</dbReference>
<accession>A0AAV1C9N1</accession>
<comment type="similarity">
    <text evidence="1">Belongs to the flavin monoamine oxidase family.</text>
</comment>
<name>A0AAV1C9N1_OLDCO</name>
<evidence type="ECO:0000259" key="5">
    <source>
        <dbReference type="PROSITE" id="PS50934"/>
    </source>
</evidence>
<dbReference type="AlphaFoldDB" id="A0AAV1C9N1"/>
<dbReference type="InterPro" id="IPR050281">
    <property type="entry name" value="Flavin_monoamine_oxidase"/>
</dbReference>
<dbReference type="InterPro" id="IPR036388">
    <property type="entry name" value="WH-like_DNA-bd_sf"/>
</dbReference>
<dbReference type="EMBL" id="OX459118">
    <property type="protein sequence ID" value="CAI9091157.1"/>
    <property type="molecule type" value="Genomic_DNA"/>
</dbReference>
<dbReference type="FunFam" id="1.10.10.10:FF:000064">
    <property type="entry name" value="Lysine-specific histone demethylase 1A"/>
    <property type="match status" value="1"/>
</dbReference>
<dbReference type="PANTHER" id="PTHR10742:SF260">
    <property type="entry name" value="PROTEIN FLOWERING LOCUS D"/>
    <property type="match status" value="1"/>
</dbReference>
<feature type="domain" description="SWIRM" evidence="5">
    <location>
        <begin position="163"/>
        <end position="264"/>
    </location>
</feature>
<evidence type="ECO:0000313" key="7">
    <source>
        <dbReference type="Proteomes" id="UP001161247"/>
    </source>
</evidence>
<feature type="compositionally biased region" description="Polar residues" evidence="4">
    <location>
        <begin position="907"/>
        <end position="918"/>
    </location>
</feature>
<protein>
    <submittedName>
        <fullName evidence="6">OLC1v1026107C1</fullName>
    </submittedName>
</protein>
<dbReference type="PROSITE" id="PS50934">
    <property type="entry name" value="SWIRM"/>
    <property type="match status" value="1"/>
</dbReference>